<dbReference type="PANTHER" id="PTHR45896:SF1">
    <property type="entry name" value="N-ALPHA-ACETYLTRANSFERASE 30"/>
    <property type="match status" value="1"/>
</dbReference>
<evidence type="ECO:0000313" key="6">
    <source>
        <dbReference type="Proteomes" id="UP000530660"/>
    </source>
</evidence>
<accession>A0A7J7IJX9</accession>
<dbReference type="AlphaFoldDB" id="A0A7J7IJX9"/>
<feature type="domain" description="N-acetyltransferase" evidence="4">
    <location>
        <begin position="10"/>
        <end position="171"/>
    </location>
</feature>
<reference evidence="5 6" key="1">
    <citation type="journal article" date="2020" name="J. Phycol.">
        <title>Comparative genome analysis reveals Cyanidiococcus gen. nov., a new extremophilic red algal genus sister to Cyanidioschyzon (Cyanidioschyzonaceae, Rhodophyta).</title>
        <authorList>
            <person name="Liu S.-L."/>
            <person name="Chiang Y.-R."/>
            <person name="Yoon H.S."/>
            <person name="Fu H.-Y."/>
        </authorList>
    </citation>
    <scope>NUCLEOTIDE SEQUENCE [LARGE SCALE GENOMIC DNA]</scope>
    <source>
        <strain evidence="5 6">THAL066</strain>
    </source>
</reference>
<dbReference type="Proteomes" id="UP000530660">
    <property type="component" value="Unassembled WGS sequence"/>
</dbReference>
<name>A0A7J7IJX9_9RHOD</name>
<comment type="similarity">
    <text evidence="3">Belongs to the acetyltransferase family. MAK3 subfamily.</text>
</comment>
<gene>
    <name evidence="5" type="primary">NAA30</name>
    <name evidence="5" type="ORF">F1559_004563</name>
</gene>
<keyword evidence="6" id="KW-1185">Reference proteome</keyword>
<dbReference type="CDD" id="cd04301">
    <property type="entry name" value="NAT_SF"/>
    <property type="match status" value="1"/>
</dbReference>
<dbReference type="Gene3D" id="3.40.630.30">
    <property type="match status" value="1"/>
</dbReference>
<dbReference type="EMBL" id="VWRR01000007">
    <property type="protein sequence ID" value="KAF6003412.1"/>
    <property type="molecule type" value="Genomic_DNA"/>
</dbReference>
<evidence type="ECO:0000259" key="4">
    <source>
        <dbReference type="PROSITE" id="PS51186"/>
    </source>
</evidence>
<dbReference type="SUPFAM" id="SSF55729">
    <property type="entry name" value="Acyl-CoA N-acyltransferases (Nat)"/>
    <property type="match status" value="1"/>
</dbReference>
<protein>
    <submittedName>
        <fullName evidence="5">N-alpha-acetyltransferase 30</fullName>
    </submittedName>
</protein>
<dbReference type="InterPro" id="IPR044542">
    <property type="entry name" value="NAA30-like"/>
</dbReference>
<evidence type="ECO:0000256" key="3">
    <source>
        <dbReference type="ARBA" id="ARBA00024025"/>
    </source>
</evidence>
<keyword evidence="2" id="KW-0012">Acyltransferase</keyword>
<dbReference type="InterPro" id="IPR000182">
    <property type="entry name" value="GNAT_dom"/>
</dbReference>
<dbReference type="PROSITE" id="PS51186">
    <property type="entry name" value="GNAT"/>
    <property type="match status" value="1"/>
</dbReference>
<comment type="caution">
    <text evidence="5">The sequence shown here is derived from an EMBL/GenBank/DDBJ whole genome shotgun (WGS) entry which is preliminary data.</text>
</comment>
<dbReference type="InterPro" id="IPR016181">
    <property type="entry name" value="Acyl_CoA_acyltransferase"/>
</dbReference>
<proteinExistence type="inferred from homology"/>
<dbReference type="GO" id="GO:0004596">
    <property type="term" value="F:protein-N-terminal amino-acid acetyltransferase activity"/>
    <property type="evidence" value="ECO:0007669"/>
    <property type="project" value="InterPro"/>
</dbReference>
<dbReference type="Pfam" id="PF00583">
    <property type="entry name" value="Acetyltransf_1"/>
    <property type="match status" value="1"/>
</dbReference>
<evidence type="ECO:0000313" key="5">
    <source>
        <dbReference type="EMBL" id="KAF6003412.1"/>
    </source>
</evidence>
<dbReference type="PANTHER" id="PTHR45896">
    <property type="entry name" value="N-ALPHA-ACETYLTRANSFERASE 30"/>
    <property type="match status" value="1"/>
</dbReference>
<keyword evidence="1 5" id="KW-0808">Transferase</keyword>
<sequence length="187" mass="21797">MTDTITEDDVEIVPFGEEQLHLPLVKQLIDSLLSEPYSTFTYRYFLRQWRDLCFLAFRKRREADANSPPVADDLFGCIICKAEVHKQTFRGYIAMIAVDKAHRRRGLGTRLVQRALQAMQARGCEEVVLETEACNEAALRMYEKLGFLRDKRLERYYLNGSDAFRLRLRFRHLGGRSKDTDQDRVAS</sequence>
<dbReference type="OrthoDB" id="249099at2759"/>
<dbReference type="GO" id="GO:0031417">
    <property type="term" value="C:NatC complex"/>
    <property type="evidence" value="ECO:0007669"/>
    <property type="project" value="TreeGrafter"/>
</dbReference>
<evidence type="ECO:0000256" key="2">
    <source>
        <dbReference type="ARBA" id="ARBA00023315"/>
    </source>
</evidence>
<evidence type="ECO:0000256" key="1">
    <source>
        <dbReference type="ARBA" id="ARBA00022679"/>
    </source>
</evidence>
<organism evidence="5 6">
    <name type="scientific">Cyanidiococcus yangmingshanensis</name>
    <dbReference type="NCBI Taxonomy" id="2690220"/>
    <lineage>
        <taxon>Eukaryota</taxon>
        <taxon>Rhodophyta</taxon>
        <taxon>Bangiophyceae</taxon>
        <taxon>Cyanidiales</taxon>
        <taxon>Cyanidiaceae</taxon>
        <taxon>Cyanidiococcus</taxon>
    </lineage>
</organism>